<organism evidence="2 3">
    <name type="scientific">Parascedosporium putredinis</name>
    <dbReference type="NCBI Taxonomy" id="1442378"/>
    <lineage>
        <taxon>Eukaryota</taxon>
        <taxon>Fungi</taxon>
        <taxon>Dikarya</taxon>
        <taxon>Ascomycota</taxon>
        <taxon>Pezizomycotina</taxon>
        <taxon>Sordariomycetes</taxon>
        <taxon>Hypocreomycetidae</taxon>
        <taxon>Microascales</taxon>
        <taxon>Microascaceae</taxon>
        <taxon>Parascedosporium</taxon>
    </lineage>
</organism>
<dbReference type="OrthoDB" id="5138418at2759"/>
<feature type="region of interest" description="Disordered" evidence="1">
    <location>
        <begin position="59"/>
        <end position="87"/>
    </location>
</feature>
<protein>
    <submittedName>
        <fullName evidence="2">Uncharacterized protein</fullName>
    </submittedName>
</protein>
<sequence>MTYSTQFHIPGSFVDHPVAVSGAYPDVFRPPTSPSASSSAFLAKSATVGLTGADSLVANHAAKRKRGPERDTRENTPARDWNGATSTWDGDASRRYMLAGQLDTPGSGRPSAVVEAGGINVGRGGVDEGAAMEESVYSDVGYRRALAPDYDTMMDSPSGLFGPIAMPQPPTPSSAGWSRFALGAIGGVVGKVWEFCKAGAFKGFIAGGGKGVPAFATTPDSTPSRPAAKRRQVREVRNEDDLGRNWVIVGDPTGERRRRTTTGGVWEWDCRRCPFLPLPAFLSQHVSFGNYRTENQRPGPPPQHRNHHSCLFPATFAPRLARGLSLVLQQGASQLRESSPGIAAISLSSTTTILIILYASFPFEDPRALGKAIFIPTRPGPSTDE</sequence>
<accession>A0A9P1H2Q6</accession>
<reference evidence="2" key="1">
    <citation type="submission" date="2022-11" db="EMBL/GenBank/DDBJ databases">
        <authorList>
            <person name="Scott C."/>
            <person name="Bruce N."/>
        </authorList>
    </citation>
    <scope>NUCLEOTIDE SEQUENCE</scope>
</reference>
<evidence type="ECO:0000313" key="2">
    <source>
        <dbReference type="EMBL" id="CAI4214934.1"/>
    </source>
</evidence>
<feature type="region of interest" description="Disordered" evidence="1">
    <location>
        <begin position="216"/>
        <end position="236"/>
    </location>
</feature>
<keyword evidence="3" id="KW-1185">Reference proteome</keyword>
<dbReference type="AlphaFoldDB" id="A0A9P1H2Q6"/>
<proteinExistence type="predicted"/>
<dbReference type="EMBL" id="CALLCH030000012">
    <property type="protein sequence ID" value="CAI4214934.1"/>
    <property type="molecule type" value="Genomic_DNA"/>
</dbReference>
<feature type="compositionally biased region" description="Basic and acidic residues" evidence="1">
    <location>
        <begin position="68"/>
        <end position="77"/>
    </location>
</feature>
<dbReference type="Proteomes" id="UP000838763">
    <property type="component" value="Unassembled WGS sequence"/>
</dbReference>
<name>A0A9P1H2Q6_9PEZI</name>
<evidence type="ECO:0000256" key="1">
    <source>
        <dbReference type="SAM" id="MobiDB-lite"/>
    </source>
</evidence>
<evidence type="ECO:0000313" key="3">
    <source>
        <dbReference type="Proteomes" id="UP000838763"/>
    </source>
</evidence>
<comment type="caution">
    <text evidence="2">The sequence shown here is derived from an EMBL/GenBank/DDBJ whole genome shotgun (WGS) entry which is preliminary data.</text>
</comment>
<gene>
    <name evidence="2" type="ORF">PPNO1_LOCUS4660</name>
</gene>